<dbReference type="RefSeq" id="WP_143986031.1">
    <property type="nucleotide sequence ID" value="NZ_CP041692.1"/>
</dbReference>
<keyword evidence="2" id="KW-0812">Transmembrane</keyword>
<dbReference type="Proteomes" id="UP000319263">
    <property type="component" value="Chromosome"/>
</dbReference>
<evidence type="ECO:0000313" key="6">
    <source>
        <dbReference type="Proteomes" id="UP000319263"/>
    </source>
</evidence>
<feature type="compositionally biased region" description="Pro residues" evidence="1">
    <location>
        <begin position="366"/>
        <end position="378"/>
    </location>
</feature>
<evidence type="ECO:0000259" key="4">
    <source>
        <dbReference type="Pfam" id="PF20597"/>
    </source>
</evidence>
<dbReference type="Pfam" id="PF20597">
    <property type="entry name" value="pAdhesive_15"/>
    <property type="match status" value="1"/>
</dbReference>
<feature type="compositionally biased region" description="Low complexity" evidence="1">
    <location>
        <begin position="419"/>
        <end position="447"/>
    </location>
</feature>
<feature type="transmembrane region" description="Helical" evidence="2">
    <location>
        <begin position="450"/>
        <end position="469"/>
    </location>
</feature>
<proteinExistence type="predicted"/>
<dbReference type="InterPro" id="IPR026588">
    <property type="entry name" value="Choice_anch_A"/>
</dbReference>
<evidence type="ECO:0000256" key="2">
    <source>
        <dbReference type="SAM" id="Phobius"/>
    </source>
</evidence>
<accession>A0A516PY10</accession>
<dbReference type="KEGG" id="mik:FOE78_09295"/>
<gene>
    <name evidence="5" type="ORF">FOE78_09295</name>
</gene>
<keyword evidence="3" id="KW-0732">Signal</keyword>
<feature type="compositionally biased region" description="Low complexity" evidence="1">
    <location>
        <begin position="393"/>
        <end position="409"/>
    </location>
</feature>
<name>A0A516PY10_9ACTN</name>
<organism evidence="5 6">
    <name type="scientific">Microlunatus elymi</name>
    <dbReference type="NCBI Taxonomy" id="2596828"/>
    <lineage>
        <taxon>Bacteria</taxon>
        <taxon>Bacillati</taxon>
        <taxon>Actinomycetota</taxon>
        <taxon>Actinomycetes</taxon>
        <taxon>Propionibacteriales</taxon>
        <taxon>Propionibacteriaceae</taxon>
        <taxon>Microlunatus</taxon>
    </lineage>
</organism>
<keyword evidence="2" id="KW-0472">Membrane</keyword>
<dbReference type="PRINTS" id="PR01217">
    <property type="entry name" value="PRICHEXTENSN"/>
</dbReference>
<evidence type="ECO:0000256" key="3">
    <source>
        <dbReference type="SAM" id="SignalP"/>
    </source>
</evidence>
<evidence type="ECO:0000313" key="5">
    <source>
        <dbReference type="EMBL" id="QDP96065.1"/>
    </source>
</evidence>
<feature type="region of interest" description="Disordered" evidence="1">
    <location>
        <begin position="359"/>
        <end position="451"/>
    </location>
</feature>
<keyword evidence="2" id="KW-1133">Transmembrane helix</keyword>
<dbReference type="EMBL" id="CP041692">
    <property type="protein sequence ID" value="QDP96065.1"/>
    <property type="molecule type" value="Genomic_DNA"/>
</dbReference>
<protein>
    <submittedName>
        <fullName evidence="5">Choice-of-anchor A family protein</fullName>
    </submittedName>
</protein>
<dbReference type="PANTHER" id="PTHR48148:SF2">
    <property type="entry name" value="PA14 DOMAIN-CONTAINING PROTEIN"/>
    <property type="match status" value="1"/>
</dbReference>
<dbReference type="PANTHER" id="PTHR48148">
    <property type="entry name" value="KERATINOCYTE PROLINE-RICH PROTEIN"/>
    <property type="match status" value="1"/>
</dbReference>
<evidence type="ECO:0000256" key="1">
    <source>
        <dbReference type="SAM" id="MobiDB-lite"/>
    </source>
</evidence>
<dbReference type="AlphaFoldDB" id="A0A516PY10"/>
<dbReference type="OrthoDB" id="3404418at2"/>
<feature type="chain" id="PRO_5022235435" evidence="3">
    <location>
        <begin position="28"/>
        <end position="476"/>
    </location>
</feature>
<keyword evidence="6" id="KW-1185">Reference proteome</keyword>
<reference evidence="5 6" key="1">
    <citation type="submission" date="2019-07" db="EMBL/GenBank/DDBJ databases">
        <title>Microlunatus dokdonensis sp. nov. isolated from the rhizospheric soil of the wild plant Elymus tsukushiensis.</title>
        <authorList>
            <person name="Ghim S.-Y."/>
            <person name="Hwang Y.-J."/>
            <person name="Son J.-S."/>
            <person name="Shin J.-H."/>
        </authorList>
    </citation>
    <scope>NUCLEOTIDE SEQUENCE [LARGE SCALE GENOMIC DNA]</scope>
    <source>
        <strain evidence="5 6">KUDC0627</strain>
    </source>
</reference>
<feature type="domain" description="Choice-of-anchor A" evidence="4">
    <location>
        <begin position="45"/>
        <end position="341"/>
    </location>
</feature>
<dbReference type="NCBIfam" id="TIGR04215">
    <property type="entry name" value="choice_anch_A"/>
    <property type="match status" value="1"/>
</dbReference>
<sequence length="476" mass="48368">MPGAIAAGAVGALVIGLTMAGSPASSAAVNGINPVRVQVDGHPANSGFLTFVERNVGIHANESEGTVAMGGDLLIDSNYNVAAGSPPVFDTIQPSGDARPTYLYVGGGVQWLDTNARVQVHNQGFTKIADTSTYDAFDTDNNGAAVNYRIVEDGASYLDVPPAIDGTTRQSPESIASPAADLLDISDAFVAYRSITDDLAACAATVQLTDAQGNPLDEITPGTQGYVHLQQGVTNVLTLHPGELGNLSELSFRDQPSADTPLLINIVGGGYDGVFPNLAGVSGAQAPYMLWNFPDATNITARQNSATVEGTIFAPNATLRWLSTGNIEGNIISVNLQHGGRDENNANELHDFPFQAELTCSDATPTPSPTPTPTPSPSPSESTSPTPSPSPSPSETTTPTSSPSASSPAPSSPAPSSPAPSASESSAAPVPGQSPSSSAGGLASTGGPPIGPLVGGVVLILAGSAVLILRRVLNRS</sequence>
<feature type="signal peptide" evidence="3">
    <location>
        <begin position="1"/>
        <end position="27"/>
    </location>
</feature>